<keyword evidence="4" id="KW-0804">Transcription</keyword>
<comment type="subcellular location">
    <subcellularLocation>
        <location evidence="1">Nucleus</location>
    </subcellularLocation>
</comment>
<dbReference type="GO" id="GO:0003712">
    <property type="term" value="F:transcription coregulator activity"/>
    <property type="evidence" value="ECO:0007669"/>
    <property type="project" value="InterPro"/>
</dbReference>
<keyword evidence="8" id="KW-1185">Reference proteome</keyword>
<feature type="compositionally biased region" description="Acidic residues" evidence="6">
    <location>
        <begin position="152"/>
        <end position="172"/>
    </location>
</feature>
<protein>
    <recommendedName>
        <fullName evidence="9">Mediator of RNA polymerase II transcription subunit 22</fullName>
    </recommendedName>
</protein>
<dbReference type="InterPro" id="IPR021487">
    <property type="entry name" value="DUF3140"/>
</dbReference>
<dbReference type="GO" id="GO:0006357">
    <property type="term" value="P:regulation of transcription by RNA polymerase II"/>
    <property type="evidence" value="ECO:0007669"/>
    <property type="project" value="InterPro"/>
</dbReference>
<dbReference type="AlphaFoldDB" id="A0A167GM87"/>
<evidence type="ECO:0000256" key="3">
    <source>
        <dbReference type="ARBA" id="ARBA00023015"/>
    </source>
</evidence>
<feature type="compositionally biased region" description="Basic and acidic residues" evidence="6">
    <location>
        <begin position="141"/>
        <end position="151"/>
    </location>
</feature>
<sequence>RSMAQRAQFETDAIRPTGLSSTIAPHHRVDDKLNSAEYLDAVEEEWNKRVDAEVETLVGGMQDLVELATVGDKDKHRIYEDAFETELRAENMVRAAHSLLSIVHSLKLMILLSDEGQVVERRQRELTQLAKETEAAKERAAEEWKKLVHGEDAEEAAEGEEVEDEDDAMDEV</sequence>
<dbReference type="GO" id="GO:0016592">
    <property type="term" value="C:mediator complex"/>
    <property type="evidence" value="ECO:0007669"/>
    <property type="project" value="InterPro"/>
</dbReference>
<accession>A0A167GM87</accession>
<feature type="region of interest" description="Disordered" evidence="6">
    <location>
        <begin position="141"/>
        <end position="172"/>
    </location>
</feature>
<dbReference type="Pfam" id="PF06179">
    <property type="entry name" value="Med22"/>
    <property type="match status" value="1"/>
</dbReference>
<dbReference type="EMBL" id="KV417336">
    <property type="protein sequence ID" value="KZO90705.1"/>
    <property type="molecule type" value="Genomic_DNA"/>
</dbReference>
<keyword evidence="5" id="KW-0539">Nucleus</keyword>
<evidence type="ECO:0000313" key="7">
    <source>
        <dbReference type="EMBL" id="KZO90705.1"/>
    </source>
</evidence>
<dbReference type="PANTHER" id="PTHR40630">
    <property type="entry name" value="POSSIBLE DNA-BINDING PROTEIN"/>
    <property type="match status" value="1"/>
</dbReference>
<dbReference type="InterPro" id="IPR009332">
    <property type="entry name" value="Med22"/>
</dbReference>
<name>A0A167GM87_CALVF</name>
<evidence type="ECO:0000256" key="6">
    <source>
        <dbReference type="SAM" id="MobiDB-lite"/>
    </source>
</evidence>
<comment type="similarity">
    <text evidence="2">Belongs to the Mediator complex subunit 22 family.</text>
</comment>
<keyword evidence="3" id="KW-0805">Transcription regulation</keyword>
<evidence type="ECO:0000256" key="2">
    <source>
        <dbReference type="ARBA" id="ARBA00005942"/>
    </source>
</evidence>
<evidence type="ECO:0000313" key="8">
    <source>
        <dbReference type="Proteomes" id="UP000076738"/>
    </source>
</evidence>
<dbReference type="Proteomes" id="UP000076738">
    <property type="component" value="Unassembled WGS sequence"/>
</dbReference>
<reference evidence="7 8" key="1">
    <citation type="journal article" date="2016" name="Mol. Biol. Evol.">
        <title>Comparative Genomics of Early-Diverging Mushroom-Forming Fungi Provides Insights into the Origins of Lignocellulose Decay Capabilities.</title>
        <authorList>
            <person name="Nagy L.G."/>
            <person name="Riley R."/>
            <person name="Tritt A."/>
            <person name="Adam C."/>
            <person name="Daum C."/>
            <person name="Floudas D."/>
            <person name="Sun H."/>
            <person name="Yadav J.S."/>
            <person name="Pangilinan J."/>
            <person name="Larsson K.H."/>
            <person name="Matsuura K."/>
            <person name="Barry K."/>
            <person name="Labutti K."/>
            <person name="Kuo R."/>
            <person name="Ohm R.A."/>
            <person name="Bhattacharya S.S."/>
            <person name="Shirouzu T."/>
            <person name="Yoshinaga Y."/>
            <person name="Martin F.M."/>
            <person name="Grigoriev I.V."/>
            <person name="Hibbett D.S."/>
        </authorList>
    </citation>
    <scope>NUCLEOTIDE SEQUENCE [LARGE SCALE GENOMIC DNA]</scope>
    <source>
        <strain evidence="7 8">TUFC12733</strain>
    </source>
</reference>
<evidence type="ECO:0000256" key="1">
    <source>
        <dbReference type="ARBA" id="ARBA00004123"/>
    </source>
</evidence>
<evidence type="ECO:0000256" key="4">
    <source>
        <dbReference type="ARBA" id="ARBA00023163"/>
    </source>
</evidence>
<organism evidence="7 8">
    <name type="scientific">Calocera viscosa (strain TUFC12733)</name>
    <dbReference type="NCBI Taxonomy" id="1330018"/>
    <lineage>
        <taxon>Eukaryota</taxon>
        <taxon>Fungi</taxon>
        <taxon>Dikarya</taxon>
        <taxon>Basidiomycota</taxon>
        <taxon>Agaricomycotina</taxon>
        <taxon>Dacrymycetes</taxon>
        <taxon>Dacrymycetales</taxon>
        <taxon>Dacrymycetaceae</taxon>
        <taxon>Calocera</taxon>
    </lineage>
</organism>
<dbReference type="STRING" id="1330018.A0A167GM87"/>
<feature type="non-terminal residue" evidence="7">
    <location>
        <position position="1"/>
    </location>
</feature>
<dbReference type="PANTHER" id="PTHR40630:SF1">
    <property type="entry name" value="DNA-BINDING PROTEIN"/>
    <property type="match status" value="1"/>
</dbReference>
<gene>
    <name evidence="7" type="ORF">CALVIDRAFT_490073</name>
</gene>
<evidence type="ECO:0000256" key="5">
    <source>
        <dbReference type="ARBA" id="ARBA00023242"/>
    </source>
</evidence>
<evidence type="ECO:0008006" key="9">
    <source>
        <dbReference type="Google" id="ProtNLM"/>
    </source>
</evidence>
<feature type="region of interest" description="Disordered" evidence="6">
    <location>
        <begin position="1"/>
        <end position="21"/>
    </location>
</feature>
<dbReference type="OrthoDB" id="203279at2759"/>
<proteinExistence type="inferred from homology"/>